<feature type="coiled-coil region" evidence="1">
    <location>
        <begin position="13"/>
        <end position="191"/>
    </location>
</feature>
<reference evidence="3" key="1">
    <citation type="submission" date="2025-08" db="UniProtKB">
        <authorList>
            <consortium name="RefSeq"/>
        </authorList>
    </citation>
    <scope>IDENTIFICATION</scope>
    <source>
        <tissue evidence="3">Liver</tissue>
    </source>
</reference>
<evidence type="ECO:0000313" key="3">
    <source>
        <dbReference type="RefSeq" id="XP_015745553.1"/>
    </source>
</evidence>
<dbReference type="OrthoDB" id="2130396at2759"/>
<gene>
    <name evidence="3" type="primary">TPD52L1</name>
</gene>
<keyword evidence="2" id="KW-1185">Reference proteome</keyword>
<dbReference type="Proteomes" id="UP000695026">
    <property type="component" value="Unplaced"/>
</dbReference>
<sequence>MENTSLSIESEYIKNLQQQIYFLELEANFLREQTKKAINLQPLLASEMEHMLQKLQTLQCQADSLHLELKRKKSGLNMLKMERNQLNNQINMADEHHLKEKQVLVEEITQLKREKAQKDEQISVKQIEISYANQELEEQQMNLKNKEQAILMLKTKMMQQLEQQKVTELQLSEKRKEFLEMQSAVHEMEEKILKKTAAMHEQITRELRSEISFLHHQIRERELLAEQDRLLRSKMVDDYAALTKENNVLQSRLLELVKQTDIERVLKEEVYTTHSTSIAQFLTVKDQEEHLQHEIKRHQEILEQEMSTFQELEDKISILEKRNTTLDLNIATLSSQVAEARAMLEKEEQDNIELKRENSLLIDFASNLKKQLAGKENSLQQASNKILELDEVISALKMKHTLHQSLQSDKWDKISKMANSMKKFNNSVADIVDRMSRMGKQ</sequence>
<keyword evidence="1" id="KW-0175">Coiled coil</keyword>
<dbReference type="RefSeq" id="XP_015745553.1">
    <property type="nucleotide sequence ID" value="XM_015890067.2"/>
</dbReference>
<protein>
    <submittedName>
        <fullName evidence="3">Tumor protein D53 isoform X1</fullName>
    </submittedName>
</protein>
<dbReference type="GeneID" id="103060479"/>
<proteinExistence type="predicted"/>
<evidence type="ECO:0000256" key="1">
    <source>
        <dbReference type="SAM" id="Coils"/>
    </source>
</evidence>
<organism evidence="2 3">
    <name type="scientific">Python bivittatus</name>
    <name type="common">Burmese python</name>
    <name type="synonym">Python molurus bivittatus</name>
    <dbReference type="NCBI Taxonomy" id="176946"/>
    <lineage>
        <taxon>Eukaryota</taxon>
        <taxon>Metazoa</taxon>
        <taxon>Chordata</taxon>
        <taxon>Craniata</taxon>
        <taxon>Vertebrata</taxon>
        <taxon>Euteleostomi</taxon>
        <taxon>Lepidosauria</taxon>
        <taxon>Squamata</taxon>
        <taxon>Bifurcata</taxon>
        <taxon>Unidentata</taxon>
        <taxon>Episquamata</taxon>
        <taxon>Toxicofera</taxon>
        <taxon>Serpentes</taxon>
        <taxon>Henophidia</taxon>
        <taxon>Pythonidae</taxon>
        <taxon>Python</taxon>
    </lineage>
</organism>
<dbReference type="AlphaFoldDB" id="A0A9F3W1E1"/>
<name>A0A9F3W1E1_PYTBI</name>
<dbReference type="CTD" id="7164"/>
<dbReference type="OMA" id="RKATEMH"/>
<evidence type="ECO:0000313" key="2">
    <source>
        <dbReference type="Proteomes" id="UP000695026"/>
    </source>
</evidence>
<feature type="coiled-coil region" evidence="1">
    <location>
        <begin position="295"/>
        <end position="399"/>
    </location>
</feature>
<accession>A0A9F3W1E1</accession>